<feature type="domain" description="Glycoside hydrolase family 5" evidence="9">
    <location>
        <begin position="146"/>
        <end position="501"/>
    </location>
</feature>
<dbReference type="EMBL" id="QUSZ01006705">
    <property type="protein sequence ID" value="RHY04877.1"/>
    <property type="molecule type" value="Genomic_DNA"/>
</dbReference>
<comment type="similarity">
    <text evidence="1 7">Belongs to the glycosyl hydrolase 5 (cellulase A) family.</text>
</comment>
<evidence type="ECO:0000256" key="2">
    <source>
        <dbReference type="ARBA" id="ARBA00022801"/>
    </source>
</evidence>
<dbReference type="GO" id="GO:0030245">
    <property type="term" value="P:cellulose catabolic process"/>
    <property type="evidence" value="ECO:0007669"/>
    <property type="project" value="UniProtKB-KW"/>
</dbReference>
<keyword evidence="8" id="KW-1133">Transmembrane helix</keyword>
<evidence type="ECO:0000313" key="11">
    <source>
        <dbReference type="Proteomes" id="UP000265427"/>
    </source>
</evidence>
<dbReference type="PANTHER" id="PTHR35923:SF2">
    <property type="entry name" value="ENDOGLUCANASE"/>
    <property type="match status" value="1"/>
</dbReference>
<keyword evidence="2 7" id="KW-0378">Hydrolase</keyword>
<sequence>MSVDDRPRKSEDILAMTEAPIVGSDGKSIRRKQKFGGRRSVWPGALALILGIAGAIGALVYWGTWEHTQMLGRQPDESSLAKAYGSGHTISDGQVVNTTTELPLEVTNPVEYKDMKCAQIDYLSKNNRIYTVSKGKETPLVFKGVNWLGLEGWDHVITGLWDGPRDGNSFYRIASFLSSNGFNAVRFPLDIDSAARNIPIKTNFNTNSQRALASVKTYVDLITRLTEGLGQFKIAVVLDFNTRSKATDLNSTDQSVISLDQRPSSDGSTGNGWENVNVRYAEYEKAIANLATALCNEVHWNVVGLDIKDAPAGDAGQWDGEEKTSWQMFASKVGAAVVKACPTWLVFAQGLTGKTKFGTGDDTKSVADWPGSSLREALTSPINVGKANKLVYAPPFWSPSMYPAPYFFKSSTGGSLLTKWTGFTTQKDMDANVGDAMKAIFGDLLNKQSAAVVLSSFGGLFGTEDLDKGKVSTMAITAIVNQMTLSQKPLSGGFWWSLNPDNRWPHPAPDSPVSVASGLLDPTWRKGNLEALLATKLMDAIPGLAFLPCDPR</sequence>
<comment type="caution">
    <text evidence="10">The sequence shown here is derived from an EMBL/GenBank/DDBJ whole genome shotgun (WGS) entry which is preliminary data.</text>
</comment>
<evidence type="ECO:0000313" key="10">
    <source>
        <dbReference type="EMBL" id="RHY04877.1"/>
    </source>
</evidence>
<accession>A0A397AGW7</accession>
<dbReference type="VEuPathDB" id="FungiDB:H257_05010"/>
<organism evidence="10 11">
    <name type="scientific">Aphanomyces astaci</name>
    <name type="common">Crayfish plague agent</name>
    <dbReference type="NCBI Taxonomy" id="112090"/>
    <lineage>
        <taxon>Eukaryota</taxon>
        <taxon>Sar</taxon>
        <taxon>Stramenopiles</taxon>
        <taxon>Oomycota</taxon>
        <taxon>Saprolegniomycetes</taxon>
        <taxon>Saprolegniales</taxon>
        <taxon>Verrucalvaceae</taxon>
        <taxon>Aphanomyces</taxon>
    </lineage>
</organism>
<evidence type="ECO:0000256" key="3">
    <source>
        <dbReference type="ARBA" id="ARBA00023001"/>
    </source>
</evidence>
<evidence type="ECO:0000256" key="6">
    <source>
        <dbReference type="ARBA" id="ARBA00023326"/>
    </source>
</evidence>
<feature type="transmembrane region" description="Helical" evidence="8">
    <location>
        <begin position="40"/>
        <end position="63"/>
    </location>
</feature>
<evidence type="ECO:0000256" key="8">
    <source>
        <dbReference type="SAM" id="Phobius"/>
    </source>
</evidence>
<keyword evidence="8" id="KW-0812">Transmembrane</keyword>
<dbReference type="InterPro" id="IPR001547">
    <property type="entry name" value="Glyco_hydro_5"/>
</dbReference>
<name>A0A397AGW7_APHAT</name>
<dbReference type="AlphaFoldDB" id="A0A397AGW7"/>
<keyword evidence="5 7" id="KW-0326">Glycosidase</keyword>
<protein>
    <recommendedName>
        <fullName evidence="9">Glycoside hydrolase family 5 domain-containing protein</fullName>
    </recommendedName>
</protein>
<dbReference type="GO" id="GO:0004553">
    <property type="term" value="F:hydrolase activity, hydrolyzing O-glycosyl compounds"/>
    <property type="evidence" value="ECO:0007669"/>
    <property type="project" value="InterPro"/>
</dbReference>
<evidence type="ECO:0000259" key="9">
    <source>
        <dbReference type="Pfam" id="PF00150"/>
    </source>
</evidence>
<dbReference type="InterPro" id="IPR017853">
    <property type="entry name" value="GH"/>
</dbReference>
<evidence type="ECO:0000256" key="4">
    <source>
        <dbReference type="ARBA" id="ARBA00023277"/>
    </source>
</evidence>
<keyword evidence="4" id="KW-0119">Carbohydrate metabolism</keyword>
<keyword evidence="6" id="KW-0624">Polysaccharide degradation</keyword>
<keyword evidence="3" id="KW-0136">Cellulose degradation</keyword>
<dbReference type="SUPFAM" id="SSF51445">
    <property type="entry name" value="(Trans)glycosidases"/>
    <property type="match status" value="1"/>
</dbReference>
<dbReference type="PANTHER" id="PTHR35923">
    <property type="entry name" value="MAJOR EXTRACELLULAR ENDOGLUCANASE"/>
    <property type="match status" value="1"/>
</dbReference>
<dbReference type="Pfam" id="PF00150">
    <property type="entry name" value="Cellulase"/>
    <property type="match status" value="1"/>
</dbReference>
<gene>
    <name evidence="10" type="ORF">DYB36_010141</name>
</gene>
<evidence type="ECO:0000256" key="1">
    <source>
        <dbReference type="ARBA" id="ARBA00005641"/>
    </source>
</evidence>
<keyword evidence="8" id="KW-0472">Membrane</keyword>
<reference evidence="10 11" key="1">
    <citation type="submission" date="2018-08" db="EMBL/GenBank/DDBJ databases">
        <title>Aphanomyces genome sequencing and annotation.</title>
        <authorList>
            <person name="Minardi D."/>
            <person name="Oidtmann B."/>
            <person name="Van Der Giezen M."/>
            <person name="Studholme D.J."/>
        </authorList>
    </citation>
    <scope>NUCLEOTIDE SEQUENCE [LARGE SCALE GENOMIC DNA]</scope>
    <source>
        <strain evidence="10 11">Kv</strain>
    </source>
</reference>
<evidence type="ECO:0000256" key="7">
    <source>
        <dbReference type="RuleBase" id="RU361153"/>
    </source>
</evidence>
<dbReference type="Proteomes" id="UP000265427">
    <property type="component" value="Unassembled WGS sequence"/>
</dbReference>
<proteinExistence type="inferred from homology"/>
<dbReference type="Gene3D" id="3.20.20.80">
    <property type="entry name" value="Glycosidases"/>
    <property type="match status" value="1"/>
</dbReference>
<evidence type="ECO:0000256" key="5">
    <source>
        <dbReference type="ARBA" id="ARBA00023295"/>
    </source>
</evidence>